<dbReference type="Pfam" id="PF01547">
    <property type="entry name" value="SBP_bac_1"/>
    <property type="match status" value="1"/>
</dbReference>
<proteinExistence type="inferred from homology"/>
<name>A0ABP5VKP8_9ACTN</name>
<dbReference type="PANTHER" id="PTHR43649:SF29">
    <property type="entry name" value="OSMOPROTECTIVE COMPOUNDS-BINDING PROTEIN GGTB"/>
    <property type="match status" value="1"/>
</dbReference>
<evidence type="ECO:0000313" key="4">
    <source>
        <dbReference type="EMBL" id="GAA2403128.1"/>
    </source>
</evidence>
<dbReference type="PROSITE" id="PS51257">
    <property type="entry name" value="PROKAR_LIPOPROTEIN"/>
    <property type="match status" value="1"/>
</dbReference>
<dbReference type="EMBL" id="BAAARW010000002">
    <property type="protein sequence ID" value="GAA2403128.1"/>
    <property type="molecule type" value="Genomic_DNA"/>
</dbReference>
<dbReference type="InterPro" id="IPR050490">
    <property type="entry name" value="Bact_solute-bd_prot1"/>
</dbReference>
<protein>
    <submittedName>
        <fullName evidence="4">ABC transporter substrate-binding protein</fullName>
    </submittedName>
</protein>
<evidence type="ECO:0000256" key="3">
    <source>
        <dbReference type="SAM" id="SignalP"/>
    </source>
</evidence>
<dbReference type="InterPro" id="IPR006059">
    <property type="entry name" value="SBP"/>
</dbReference>
<dbReference type="Gene3D" id="3.40.190.10">
    <property type="entry name" value="Periplasmic binding protein-like II"/>
    <property type="match status" value="2"/>
</dbReference>
<feature type="signal peptide" evidence="3">
    <location>
        <begin position="1"/>
        <end position="18"/>
    </location>
</feature>
<comment type="similarity">
    <text evidence="1">Belongs to the bacterial solute-binding protein 1 family.</text>
</comment>
<reference evidence="5" key="1">
    <citation type="journal article" date="2019" name="Int. J. Syst. Evol. Microbiol.">
        <title>The Global Catalogue of Microorganisms (GCM) 10K type strain sequencing project: providing services to taxonomists for standard genome sequencing and annotation.</title>
        <authorList>
            <consortium name="The Broad Institute Genomics Platform"/>
            <consortium name="The Broad Institute Genome Sequencing Center for Infectious Disease"/>
            <person name="Wu L."/>
            <person name="Ma J."/>
        </authorList>
    </citation>
    <scope>NUCLEOTIDE SEQUENCE [LARGE SCALE GENOMIC DNA]</scope>
    <source>
        <strain evidence="5">JCM 3325</strain>
    </source>
</reference>
<sequence>MIVRLLTALLLLCGFVLAGCGGSGSDTNVSVLGSWTGEEEASFRAVLADFEKRTGIHVDYTGTRDARAVLASELHDGHPPDTAVLANIGDLRRYAAGGDLRPISGVPQGTDNGLTTAAGPDGGRRPYGIVVKATVKSLIWYNPRTIPSGLRDRLTAPPRSWDDLAKATAATGARPWCLGFADTSNSGWPGTDWIEDILLHESGPEVYDAWVSGRLPWTSEPVRNAWRAFGSVVGGARGGTKGILLTGYGQAGAPMFTDPPGCLLEHAGSFVTGFYGQAASRPQAGRDYDFIPFPGRRAVEIGGDVLGVFRDTPAARRLISYLTTAHAQEIWIKRAGSGAFSLNRAVPPDHYPDRLSQRIAQTLTSAQTVRFDASDSMPTVMAAAFDHAVLEFVADPKDGRLDSILTALDQVRRTTRFPS</sequence>
<evidence type="ECO:0000313" key="5">
    <source>
        <dbReference type="Proteomes" id="UP001501231"/>
    </source>
</evidence>
<dbReference type="Proteomes" id="UP001501231">
    <property type="component" value="Unassembled WGS sequence"/>
</dbReference>
<accession>A0ABP5VKP8</accession>
<keyword evidence="2" id="KW-0813">Transport</keyword>
<comment type="caution">
    <text evidence="4">The sequence shown here is derived from an EMBL/GenBank/DDBJ whole genome shotgun (WGS) entry which is preliminary data.</text>
</comment>
<dbReference type="PANTHER" id="PTHR43649">
    <property type="entry name" value="ARABINOSE-BINDING PROTEIN-RELATED"/>
    <property type="match status" value="1"/>
</dbReference>
<keyword evidence="3" id="KW-0732">Signal</keyword>
<keyword evidence="5" id="KW-1185">Reference proteome</keyword>
<organism evidence="4 5">
    <name type="scientific">Actinomadura vinacea</name>
    <dbReference type="NCBI Taxonomy" id="115336"/>
    <lineage>
        <taxon>Bacteria</taxon>
        <taxon>Bacillati</taxon>
        <taxon>Actinomycetota</taxon>
        <taxon>Actinomycetes</taxon>
        <taxon>Streptosporangiales</taxon>
        <taxon>Thermomonosporaceae</taxon>
        <taxon>Actinomadura</taxon>
    </lineage>
</organism>
<feature type="chain" id="PRO_5046774939" evidence="3">
    <location>
        <begin position="19"/>
        <end position="419"/>
    </location>
</feature>
<dbReference type="SUPFAM" id="SSF53850">
    <property type="entry name" value="Periplasmic binding protein-like II"/>
    <property type="match status" value="1"/>
</dbReference>
<evidence type="ECO:0000256" key="2">
    <source>
        <dbReference type="ARBA" id="ARBA00022448"/>
    </source>
</evidence>
<gene>
    <name evidence="4" type="ORF">GCM10010191_08360</name>
</gene>
<evidence type="ECO:0000256" key="1">
    <source>
        <dbReference type="ARBA" id="ARBA00008520"/>
    </source>
</evidence>